<dbReference type="Proteomes" id="UP000249542">
    <property type="component" value="Unassembled WGS sequence"/>
</dbReference>
<dbReference type="Pfam" id="PF18962">
    <property type="entry name" value="Por_Secre_tail"/>
    <property type="match status" value="1"/>
</dbReference>
<keyword evidence="1" id="KW-0732">Signal</keyword>
<protein>
    <submittedName>
        <fullName evidence="3">Putative secreted protein (Por secretion system target)</fullName>
    </submittedName>
</protein>
<dbReference type="InterPro" id="IPR026444">
    <property type="entry name" value="Secre_tail"/>
</dbReference>
<feature type="domain" description="Secretion system C-terminal sorting" evidence="2">
    <location>
        <begin position="1079"/>
        <end position="1152"/>
    </location>
</feature>
<evidence type="ECO:0000313" key="3">
    <source>
        <dbReference type="EMBL" id="PZW39088.1"/>
    </source>
</evidence>
<name>A0A2W7HYF1_9FLAO</name>
<organism evidence="3 4">
    <name type="scientific">Mesonia algae</name>
    <dbReference type="NCBI Taxonomy" id="213248"/>
    <lineage>
        <taxon>Bacteria</taxon>
        <taxon>Pseudomonadati</taxon>
        <taxon>Bacteroidota</taxon>
        <taxon>Flavobacteriia</taxon>
        <taxon>Flavobacteriales</taxon>
        <taxon>Flavobacteriaceae</taxon>
        <taxon>Mesonia</taxon>
    </lineage>
</organism>
<dbReference type="RefSeq" id="WP_111541514.1">
    <property type="nucleotide sequence ID" value="NZ_QKYV01000006.1"/>
</dbReference>
<dbReference type="NCBIfam" id="TIGR04183">
    <property type="entry name" value="Por_Secre_tail"/>
    <property type="match status" value="1"/>
</dbReference>
<proteinExistence type="predicted"/>
<reference evidence="3 4" key="1">
    <citation type="submission" date="2018-06" db="EMBL/GenBank/DDBJ databases">
        <title>Genomic Encyclopedia of Archaeal and Bacterial Type Strains, Phase II (KMG-II): from individual species to whole genera.</title>
        <authorList>
            <person name="Goeker M."/>
        </authorList>
    </citation>
    <scope>NUCLEOTIDE SEQUENCE [LARGE SCALE GENOMIC DNA]</scope>
    <source>
        <strain evidence="3 4">DSM 15361</strain>
    </source>
</reference>
<dbReference type="SUPFAM" id="SSF49265">
    <property type="entry name" value="Fibronectin type III"/>
    <property type="match status" value="1"/>
</dbReference>
<dbReference type="InterPro" id="IPR036116">
    <property type="entry name" value="FN3_sf"/>
</dbReference>
<accession>A0A2W7HYF1</accession>
<evidence type="ECO:0000259" key="2">
    <source>
        <dbReference type="Pfam" id="PF18962"/>
    </source>
</evidence>
<dbReference type="AlphaFoldDB" id="A0A2W7HYF1"/>
<keyword evidence="4" id="KW-1185">Reference proteome</keyword>
<evidence type="ECO:0000313" key="4">
    <source>
        <dbReference type="Proteomes" id="UP000249542"/>
    </source>
</evidence>
<sequence length="1154" mass="123799">MKNTLLKVLSGGLIVFGLLIPQITIAQTYQRADSQTNNNTGVIKVEDPGNAIDTGVDGRGDLSSFSTIKASSGVALGAGAYTGHQELIFPTGATPGANQTTYIRLDTQDGVFKALLGGALGDVLGGLLSDVLLGDQQVNIQAKNGSTIVLEGDTSISNDFASEDLRIVADANNNYYVAATPSTIYDRIKIENRMGALVGFFNTKKIDLYGVYYNTSTNNCEQAKYTSFSGSGGLISALNASSGVLNAGNAIDNDPNSYSSLRLPILSVAGDVQQTIYFEGPSASTDTYHLSLASPSDIVSLDLLDNIYIEAYNGSSLVDSQQLSSLIDLDLLGIFNSNDKINIAYTPNASANRIRVRVQNLVNLSLTSELRLYSITKNPPLPTTHFATQITPTTATLNGSLSDPYNCMNSTYGFEYSTDPDFAEGTGTFVTSSNLSSGDFSFDLNGLNTNTNYYFRAVANVDVDGSIFSNYGSVEQFFTGSIIWDGTEWNNEIGPDATDSSNGIAIINGDYNTDTHGSLAVHDLTINALYTLTVENTNSFTLSGSITAPDESIDASEGEIIFIGTDNIVLDGDLLVDKDNSADNRNGHQIDKVQVNTTGGAELEVLNEVEVMTSLNLGTEGILALQDNAEIIFNSDDNGTAFFGEVGGVCSSSRITYGNNAGVTVERYIPAGSTDGGTVAVRAYRMLTSAVNAGTINSNWQEGDTDATYNTGNNSLGNIVGFGTHITGGSNTNGFDYNATNNPSTYTYNNQAQSWSALANTNATNLNVGDPYYINIRGDRTLDMSTNAPDPISTTIRTKGTLKLCDSDLTDATLAGGNEEFSFFGNPYQAPVDMNEVLTNTGTSEINPNFIWVWDPNLATKGAYVVVNVTDNTKSNLNSNVNRFLQAGQAIFVANVSSVIGSPNLSFEENDKNIEEDNLGVFKPSGASYALNILLKSGANTLDAAVIDFNDDNDNAVNDYDAKKLGNSDENLALVNGYHFLSIEQRDIPVDLEEIPLYVGSYRHQDYQFLINWEGISNMQAYLVDNYLQTSTALVAGENVFNFSVDEQIAASVETDRFKITFEDSSLASNTVKANGFSLYPNPLNNGVLNISNPNYTREMEVFIFNNVGQLMIKKSHTAITGNTSINMSQLAAGVYLVKVTTENTTFTKKIINP</sequence>
<gene>
    <name evidence="3" type="ORF">LX95_02228</name>
</gene>
<evidence type="ECO:0000256" key="1">
    <source>
        <dbReference type="ARBA" id="ARBA00022729"/>
    </source>
</evidence>
<dbReference type="EMBL" id="QKYV01000006">
    <property type="protein sequence ID" value="PZW39088.1"/>
    <property type="molecule type" value="Genomic_DNA"/>
</dbReference>
<comment type="caution">
    <text evidence="3">The sequence shown here is derived from an EMBL/GenBank/DDBJ whole genome shotgun (WGS) entry which is preliminary data.</text>
</comment>